<evidence type="ECO:0000256" key="1">
    <source>
        <dbReference type="SAM" id="Phobius"/>
    </source>
</evidence>
<keyword evidence="3" id="KW-1185">Reference proteome</keyword>
<dbReference type="AlphaFoldDB" id="A0A4Y7T998"/>
<name>A0A4Y7T998_COPMI</name>
<dbReference type="EMBL" id="QPFP01000022">
    <property type="protein sequence ID" value="TEB30680.1"/>
    <property type="molecule type" value="Genomic_DNA"/>
</dbReference>
<evidence type="ECO:0000313" key="3">
    <source>
        <dbReference type="Proteomes" id="UP000298030"/>
    </source>
</evidence>
<gene>
    <name evidence="2" type="ORF">FA13DRAFT_527097</name>
</gene>
<sequence>MVVRPKSPFWRYESGFTKEAYSHPLTKFTDYAFEPPFVLGSLLTFYTPFYGLLTLGSPFAFVLRVALLL</sequence>
<keyword evidence="1" id="KW-0812">Transmembrane</keyword>
<keyword evidence="1" id="KW-0472">Membrane</keyword>
<evidence type="ECO:0000313" key="2">
    <source>
        <dbReference type="EMBL" id="TEB30680.1"/>
    </source>
</evidence>
<keyword evidence="1" id="KW-1133">Transmembrane helix</keyword>
<organism evidence="2 3">
    <name type="scientific">Coprinellus micaceus</name>
    <name type="common">Glistening ink-cap mushroom</name>
    <name type="synonym">Coprinus micaceus</name>
    <dbReference type="NCBI Taxonomy" id="71717"/>
    <lineage>
        <taxon>Eukaryota</taxon>
        <taxon>Fungi</taxon>
        <taxon>Dikarya</taxon>
        <taxon>Basidiomycota</taxon>
        <taxon>Agaricomycotina</taxon>
        <taxon>Agaricomycetes</taxon>
        <taxon>Agaricomycetidae</taxon>
        <taxon>Agaricales</taxon>
        <taxon>Agaricineae</taxon>
        <taxon>Psathyrellaceae</taxon>
        <taxon>Coprinellus</taxon>
    </lineage>
</organism>
<reference evidence="2 3" key="1">
    <citation type="journal article" date="2019" name="Nat. Ecol. Evol.">
        <title>Megaphylogeny resolves global patterns of mushroom evolution.</title>
        <authorList>
            <person name="Varga T."/>
            <person name="Krizsan K."/>
            <person name="Foldi C."/>
            <person name="Dima B."/>
            <person name="Sanchez-Garcia M."/>
            <person name="Sanchez-Ramirez S."/>
            <person name="Szollosi G.J."/>
            <person name="Szarkandi J.G."/>
            <person name="Papp V."/>
            <person name="Albert L."/>
            <person name="Andreopoulos W."/>
            <person name="Angelini C."/>
            <person name="Antonin V."/>
            <person name="Barry K.W."/>
            <person name="Bougher N.L."/>
            <person name="Buchanan P."/>
            <person name="Buyck B."/>
            <person name="Bense V."/>
            <person name="Catcheside P."/>
            <person name="Chovatia M."/>
            <person name="Cooper J."/>
            <person name="Damon W."/>
            <person name="Desjardin D."/>
            <person name="Finy P."/>
            <person name="Geml J."/>
            <person name="Haridas S."/>
            <person name="Hughes K."/>
            <person name="Justo A."/>
            <person name="Karasinski D."/>
            <person name="Kautmanova I."/>
            <person name="Kiss B."/>
            <person name="Kocsube S."/>
            <person name="Kotiranta H."/>
            <person name="LaButti K.M."/>
            <person name="Lechner B.E."/>
            <person name="Liimatainen K."/>
            <person name="Lipzen A."/>
            <person name="Lukacs Z."/>
            <person name="Mihaltcheva S."/>
            <person name="Morgado L.N."/>
            <person name="Niskanen T."/>
            <person name="Noordeloos M.E."/>
            <person name="Ohm R.A."/>
            <person name="Ortiz-Santana B."/>
            <person name="Ovrebo C."/>
            <person name="Racz N."/>
            <person name="Riley R."/>
            <person name="Savchenko A."/>
            <person name="Shiryaev A."/>
            <person name="Soop K."/>
            <person name="Spirin V."/>
            <person name="Szebenyi C."/>
            <person name="Tomsovsky M."/>
            <person name="Tulloss R.E."/>
            <person name="Uehling J."/>
            <person name="Grigoriev I.V."/>
            <person name="Vagvolgyi C."/>
            <person name="Papp T."/>
            <person name="Martin F.M."/>
            <person name="Miettinen O."/>
            <person name="Hibbett D.S."/>
            <person name="Nagy L.G."/>
        </authorList>
    </citation>
    <scope>NUCLEOTIDE SEQUENCE [LARGE SCALE GENOMIC DNA]</scope>
    <source>
        <strain evidence="2 3">FP101781</strain>
    </source>
</reference>
<feature type="transmembrane region" description="Helical" evidence="1">
    <location>
        <begin position="45"/>
        <end position="67"/>
    </location>
</feature>
<dbReference type="Proteomes" id="UP000298030">
    <property type="component" value="Unassembled WGS sequence"/>
</dbReference>
<accession>A0A4Y7T998</accession>
<comment type="caution">
    <text evidence="2">The sequence shown here is derived from an EMBL/GenBank/DDBJ whole genome shotgun (WGS) entry which is preliminary data.</text>
</comment>
<protein>
    <submittedName>
        <fullName evidence="2">Uncharacterized protein</fullName>
    </submittedName>
</protein>
<proteinExistence type="predicted"/>